<proteinExistence type="predicted"/>
<protein>
    <submittedName>
        <fullName evidence="1">Uncharacterized protein</fullName>
    </submittedName>
</protein>
<reference evidence="1 2" key="1">
    <citation type="submission" date="2021-07" db="EMBL/GenBank/DDBJ databases">
        <authorList>
            <person name="Palmer J.M."/>
        </authorList>
    </citation>
    <scope>NUCLEOTIDE SEQUENCE [LARGE SCALE GENOMIC DNA]</scope>
    <source>
        <strain evidence="1 2">AT_MEX2019</strain>
        <tissue evidence="1">Muscle</tissue>
    </source>
</reference>
<dbReference type="EMBL" id="JAHUTI010055607">
    <property type="protein sequence ID" value="MED6250202.1"/>
    <property type="molecule type" value="Genomic_DNA"/>
</dbReference>
<keyword evidence="2" id="KW-1185">Reference proteome</keyword>
<accession>A0ABU7BHT2</accession>
<name>A0ABU7BHT2_9TELE</name>
<evidence type="ECO:0000313" key="1">
    <source>
        <dbReference type="EMBL" id="MED6250202.1"/>
    </source>
</evidence>
<evidence type="ECO:0000313" key="2">
    <source>
        <dbReference type="Proteomes" id="UP001345963"/>
    </source>
</evidence>
<comment type="caution">
    <text evidence="1">The sequence shown here is derived from an EMBL/GenBank/DDBJ whole genome shotgun (WGS) entry which is preliminary data.</text>
</comment>
<dbReference type="Proteomes" id="UP001345963">
    <property type="component" value="Unassembled WGS sequence"/>
</dbReference>
<sequence>MDSDTEVCAEDFSTEDEDLIYLNKVNDELDYAVPPLERQKEESVRKAIVVEEDRDQNTARETAWEIKQVR</sequence>
<organism evidence="1 2">
    <name type="scientific">Ataeniobius toweri</name>
    <dbReference type="NCBI Taxonomy" id="208326"/>
    <lineage>
        <taxon>Eukaryota</taxon>
        <taxon>Metazoa</taxon>
        <taxon>Chordata</taxon>
        <taxon>Craniata</taxon>
        <taxon>Vertebrata</taxon>
        <taxon>Euteleostomi</taxon>
        <taxon>Actinopterygii</taxon>
        <taxon>Neopterygii</taxon>
        <taxon>Teleostei</taxon>
        <taxon>Neoteleostei</taxon>
        <taxon>Acanthomorphata</taxon>
        <taxon>Ovalentaria</taxon>
        <taxon>Atherinomorphae</taxon>
        <taxon>Cyprinodontiformes</taxon>
        <taxon>Goodeidae</taxon>
        <taxon>Ataeniobius</taxon>
    </lineage>
</organism>
<gene>
    <name evidence="1" type="ORF">ATANTOWER_026848</name>
</gene>